<dbReference type="InterPro" id="IPR005467">
    <property type="entry name" value="His_kinase_dom"/>
</dbReference>
<comment type="caution">
    <text evidence="10">The sequence shown here is derived from an EMBL/GenBank/DDBJ whole genome shotgun (WGS) entry which is preliminary data.</text>
</comment>
<dbReference type="OrthoDB" id="9766459at2"/>
<keyword evidence="7" id="KW-0812">Transmembrane</keyword>
<dbReference type="Pfam" id="PF00512">
    <property type="entry name" value="HisKA"/>
    <property type="match status" value="1"/>
</dbReference>
<dbReference type="CDD" id="cd06225">
    <property type="entry name" value="HAMP"/>
    <property type="match status" value="1"/>
</dbReference>
<dbReference type="Gene3D" id="3.30.565.10">
    <property type="entry name" value="Histidine kinase-like ATPase, C-terminal domain"/>
    <property type="match status" value="1"/>
</dbReference>
<reference evidence="10 11" key="1">
    <citation type="submission" date="2019-07" db="EMBL/GenBank/DDBJ databases">
        <title>Whole genome shotgun sequence of Adhaeribacter aerolatus NBRC 106133.</title>
        <authorList>
            <person name="Hosoyama A."/>
            <person name="Uohara A."/>
            <person name="Ohji S."/>
            <person name="Ichikawa N."/>
        </authorList>
    </citation>
    <scope>NUCLEOTIDE SEQUENCE [LARGE SCALE GENOMIC DNA]</scope>
    <source>
        <strain evidence="10 11">NBRC 106133</strain>
    </source>
</reference>
<keyword evidence="6" id="KW-0418">Kinase</keyword>
<dbReference type="SMART" id="SM00304">
    <property type="entry name" value="HAMP"/>
    <property type="match status" value="1"/>
</dbReference>
<dbReference type="InterPro" id="IPR003594">
    <property type="entry name" value="HATPase_dom"/>
</dbReference>
<dbReference type="EC" id="2.7.13.3" evidence="3"/>
<evidence type="ECO:0000313" key="10">
    <source>
        <dbReference type="EMBL" id="GEO04036.1"/>
    </source>
</evidence>
<keyword evidence="4" id="KW-0597">Phosphoprotein</keyword>
<evidence type="ECO:0000256" key="1">
    <source>
        <dbReference type="ARBA" id="ARBA00000085"/>
    </source>
</evidence>
<dbReference type="PROSITE" id="PS50109">
    <property type="entry name" value="HIS_KIN"/>
    <property type="match status" value="1"/>
</dbReference>
<dbReference type="InterPro" id="IPR050351">
    <property type="entry name" value="BphY/WalK/GraS-like"/>
</dbReference>
<comment type="catalytic activity">
    <reaction evidence="1">
        <text>ATP + protein L-histidine = ADP + protein N-phospho-L-histidine.</text>
        <dbReference type="EC" id="2.7.13.3"/>
    </reaction>
</comment>
<protein>
    <recommendedName>
        <fullName evidence="3">histidine kinase</fullName>
        <ecNumber evidence="3">2.7.13.3</ecNumber>
    </recommendedName>
</protein>
<dbReference type="EMBL" id="BJYS01000009">
    <property type="protein sequence ID" value="GEO04036.1"/>
    <property type="molecule type" value="Genomic_DNA"/>
</dbReference>
<evidence type="ECO:0000313" key="11">
    <source>
        <dbReference type="Proteomes" id="UP000321532"/>
    </source>
</evidence>
<dbReference type="SUPFAM" id="SSF47384">
    <property type="entry name" value="Homodimeric domain of signal transducing histidine kinase"/>
    <property type="match status" value="1"/>
</dbReference>
<sequence>MKLSTKIFAGYVVISVIFSAGIYNNFRLSDDVLANSRYVAQSQLVIRTSSALHRNIIDMESGMRGYLLTGNEVFLEPYHQAQHNIPALFEDLARMTKDSPVQRESLKQVQVIQDRWHRTFAEKLIAEKKANTSNPMAGLQHLPSASEVMNLKGKQMMDDIRQLFRSFNAIEYKIRDARRTILDNSINRARIISTTLTVISILLGLSWAYYISRFISRRIMTMVNLANRIARGNYRNQIEDKTHDELSYLALSLNKMAATIHRTISELEGKNKELDQFAYVVSHDLKAPLRGIENASRWIEEDMGKDLPDNIQEYLMMMRLRVHRMENLINGILALSKIGRGKETQEVVDVQQLLVETIDMVAPPPEMKIDIGPGMPVLFTARVPLQQVFSNLLSNAIKYHDKTNGHIWVSCLEEEQYYRFSVTDDGPGIDPQYHDRIFVIFQTLQERDAIESTGVGLAIVKKIVQRHGGTIAVKSAEGAGATFTFTWPNTNTGKSENNTITA</sequence>
<dbReference type="CDD" id="cd19410">
    <property type="entry name" value="HK9-like_sensor"/>
    <property type="match status" value="1"/>
</dbReference>
<feature type="transmembrane region" description="Helical" evidence="7">
    <location>
        <begin position="191"/>
        <end position="212"/>
    </location>
</feature>
<dbReference type="SUPFAM" id="SSF158472">
    <property type="entry name" value="HAMP domain-like"/>
    <property type="match status" value="1"/>
</dbReference>
<dbReference type="InterPro" id="IPR003660">
    <property type="entry name" value="HAMP_dom"/>
</dbReference>
<dbReference type="SUPFAM" id="SSF55874">
    <property type="entry name" value="ATPase domain of HSP90 chaperone/DNA topoisomerase II/histidine kinase"/>
    <property type="match status" value="1"/>
</dbReference>
<dbReference type="Gene3D" id="1.10.287.130">
    <property type="match status" value="1"/>
</dbReference>
<keyword evidence="7" id="KW-1133">Transmembrane helix</keyword>
<dbReference type="PANTHER" id="PTHR42878">
    <property type="entry name" value="TWO-COMPONENT HISTIDINE KINASE"/>
    <property type="match status" value="1"/>
</dbReference>
<evidence type="ECO:0000256" key="6">
    <source>
        <dbReference type="ARBA" id="ARBA00022777"/>
    </source>
</evidence>
<keyword evidence="5" id="KW-0808">Transferase</keyword>
<evidence type="ECO:0000256" key="5">
    <source>
        <dbReference type="ARBA" id="ARBA00022679"/>
    </source>
</evidence>
<dbReference type="GO" id="GO:0016020">
    <property type="term" value="C:membrane"/>
    <property type="evidence" value="ECO:0007669"/>
    <property type="project" value="UniProtKB-SubCell"/>
</dbReference>
<dbReference type="GO" id="GO:0007234">
    <property type="term" value="P:osmosensory signaling via phosphorelay pathway"/>
    <property type="evidence" value="ECO:0007669"/>
    <property type="project" value="TreeGrafter"/>
</dbReference>
<dbReference type="FunFam" id="3.30.565.10:FF:000006">
    <property type="entry name" value="Sensor histidine kinase WalK"/>
    <property type="match status" value="1"/>
</dbReference>
<dbReference type="InterPro" id="IPR007891">
    <property type="entry name" value="CHASE3"/>
</dbReference>
<evidence type="ECO:0000256" key="7">
    <source>
        <dbReference type="SAM" id="Phobius"/>
    </source>
</evidence>
<name>A0A512AWE0_9BACT</name>
<evidence type="ECO:0000256" key="4">
    <source>
        <dbReference type="ARBA" id="ARBA00022553"/>
    </source>
</evidence>
<evidence type="ECO:0000256" key="3">
    <source>
        <dbReference type="ARBA" id="ARBA00012438"/>
    </source>
</evidence>
<dbReference type="GO" id="GO:0000155">
    <property type="term" value="F:phosphorelay sensor kinase activity"/>
    <property type="evidence" value="ECO:0007669"/>
    <property type="project" value="InterPro"/>
</dbReference>
<organism evidence="10 11">
    <name type="scientific">Adhaeribacter aerolatus</name>
    <dbReference type="NCBI Taxonomy" id="670289"/>
    <lineage>
        <taxon>Bacteria</taxon>
        <taxon>Pseudomonadati</taxon>
        <taxon>Bacteroidota</taxon>
        <taxon>Cytophagia</taxon>
        <taxon>Cytophagales</taxon>
        <taxon>Hymenobacteraceae</taxon>
        <taxon>Adhaeribacter</taxon>
    </lineage>
</organism>
<dbReference type="PROSITE" id="PS50885">
    <property type="entry name" value="HAMP"/>
    <property type="match status" value="1"/>
</dbReference>
<dbReference type="Proteomes" id="UP000321532">
    <property type="component" value="Unassembled WGS sequence"/>
</dbReference>
<accession>A0A512AWE0</accession>
<dbReference type="SMART" id="SM00388">
    <property type="entry name" value="HisKA"/>
    <property type="match status" value="1"/>
</dbReference>
<proteinExistence type="predicted"/>
<dbReference type="Pfam" id="PF02518">
    <property type="entry name" value="HATPase_c"/>
    <property type="match status" value="1"/>
</dbReference>
<feature type="domain" description="Histidine kinase" evidence="8">
    <location>
        <begin position="280"/>
        <end position="491"/>
    </location>
</feature>
<dbReference type="PRINTS" id="PR00344">
    <property type="entry name" value="BCTRLSENSOR"/>
</dbReference>
<keyword evidence="7" id="KW-0472">Membrane</keyword>
<dbReference type="CDD" id="cd00082">
    <property type="entry name" value="HisKA"/>
    <property type="match status" value="1"/>
</dbReference>
<dbReference type="SMART" id="SM00387">
    <property type="entry name" value="HATPase_c"/>
    <property type="match status" value="1"/>
</dbReference>
<dbReference type="GO" id="GO:0000156">
    <property type="term" value="F:phosphorelay response regulator activity"/>
    <property type="evidence" value="ECO:0007669"/>
    <property type="project" value="TreeGrafter"/>
</dbReference>
<dbReference type="Gene3D" id="6.10.340.10">
    <property type="match status" value="1"/>
</dbReference>
<feature type="transmembrane region" description="Helical" evidence="7">
    <location>
        <begin position="7"/>
        <end position="26"/>
    </location>
</feature>
<dbReference type="InterPro" id="IPR036097">
    <property type="entry name" value="HisK_dim/P_sf"/>
</dbReference>
<dbReference type="PANTHER" id="PTHR42878:SF15">
    <property type="entry name" value="BACTERIOPHYTOCHROME"/>
    <property type="match status" value="1"/>
</dbReference>
<feature type="domain" description="HAMP" evidence="9">
    <location>
        <begin position="213"/>
        <end position="265"/>
    </location>
</feature>
<comment type="subcellular location">
    <subcellularLocation>
        <location evidence="2">Membrane</location>
    </subcellularLocation>
</comment>
<gene>
    <name evidence="10" type="ORF">AAE02nite_17000</name>
</gene>
<dbReference type="InterPro" id="IPR004358">
    <property type="entry name" value="Sig_transdc_His_kin-like_C"/>
</dbReference>
<dbReference type="Pfam" id="PF05227">
    <property type="entry name" value="CHASE3"/>
    <property type="match status" value="1"/>
</dbReference>
<dbReference type="RefSeq" id="WP_146897098.1">
    <property type="nucleotide sequence ID" value="NZ_BJYS01000009.1"/>
</dbReference>
<dbReference type="AlphaFoldDB" id="A0A512AWE0"/>
<dbReference type="InterPro" id="IPR003661">
    <property type="entry name" value="HisK_dim/P_dom"/>
</dbReference>
<keyword evidence="11" id="KW-1185">Reference proteome</keyword>
<evidence type="ECO:0000259" key="8">
    <source>
        <dbReference type="PROSITE" id="PS50109"/>
    </source>
</evidence>
<evidence type="ECO:0000259" key="9">
    <source>
        <dbReference type="PROSITE" id="PS50885"/>
    </source>
</evidence>
<evidence type="ECO:0000256" key="2">
    <source>
        <dbReference type="ARBA" id="ARBA00004370"/>
    </source>
</evidence>
<dbReference type="GO" id="GO:0030295">
    <property type="term" value="F:protein kinase activator activity"/>
    <property type="evidence" value="ECO:0007669"/>
    <property type="project" value="TreeGrafter"/>
</dbReference>
<dbReference type="InterPro" id="IPR036890">
    <property type="entry name" value="HATPase_C_sf"/>
</dbReference>
<dbReference type="Pfam" id="PF00672">
    <property type="entry name" value="HAMP"/>
    <property type="match status" value="1"/>
</dbReference>